<evidence type="ECO:0000256" key="1">
    <source>
        <dbReference type="ARBA" id="ARBA00004141"/>
    </source>
</evidence>
<feature type="transmembrane region" description="Helical" evidence="5">
    <location>
        <begin position="128"/>
        <end position="149"/>
    </location>
</feature>
<evidence type="ECO:0000256" key="3">
    <source>
        <dbReference type="ARBA" id="ARBA00022989"/>
    </source>
</evidence>
<accession>A0ABT9ZVY5</accession>
<reference evidence="7 8" key="1">
    <citation type="submission" date="2023-07" db="EMBL/GenBank/DDBJ databases">
        <title>Genomic Encyclopedia of Type Strains, Phase IV (KMG-IV): sequencing the most valuable type-strain genomes for metagenomic binning, comparative biology and taxonomic classification.</title>
        <authorList>
            <person name="Goeker M."/>
        </authorList>
    </citation>
    <scope>NUCLEOTIDE SEQUENCE [LARGE SCALE GENOMIC DNA]</scope>
    <source>
        <strain evidence="7 8">DSM 9768</strain>
    </source>
</reference>
<feature type="transmembrane region" description="Helical" evidence="5">
    <location>
        <begin position="66"/>
        <end position="89"/>
    </location>
</feature>
<feature type="transmembrane region" description="Helical" evidence="5">
    <location>
        <begin position="235"/>
        <end position="258"/>
    </location>
</feature>
<evidence type="ECO:0000313" key="7">
    <source>
        <dbReference type="EMBL" id="MDQ0255405.1"/>
    </source>
</evidence>
<dbReference type="PANTHER" id="PTHR10846">
    <property type="entry name" value="SODIUM/POTASSIUM/CALCIUM EXCHANGER"/>
    <property type="match status" value="1"/>
</dbReference>
<comment type="subcellular location">
    <subcellularLocation>
        <location evidence="1">Membrane</location>
        <topology evidence="1">Multi-pass membrane protein</topology>
    </subcellularLocation>
</comment>
<evidence type="ECO:0000256" key="2">
    <source>
        <dbReference type="ARBA" id="ARBA00022692"/>
    </source>
</evidence>
<dbReference type="PANTHER" id="PTHR10846:SF8">
    <property type="entry name" value="INNER MEMBRANE PROTEIN YRBG"/>
    <property type="match status" value="1"/>
</dbReference>
<keyword evidence="8" id="KW-1185">Reference proteome</keyword>
<keyword evidence="4 5" id="KW-0472">Membrane</keyword>
<dbReference type="Pfam" id="PF01699">
    <property type="entry name" value="Na_Ca_ex"/>
    <property type="match status" value="2"/>
</dbReference>
<feature type="transmembrane region" description="Helical" evidence="5">
    <location>
        <begin position="334"/>
        <end position="353"/>
    </location>
</feature>
<sequence>MMYFLFIVAAMVTIYSAIKLSTYADVLSERTSMGGMLVGTLLLAGATSLPEVTTSATAVFVNNPDIAVGNVLGSNLFNLFILATVDLIYRKKRMMTQISKNHTITALIALGLTGLVLITILYPTNISFLGIGMESYLLIIFYGISMKFLSNPAEEMPIQVTEREISASSEKEGANNKIDMPSNAKEIMESYHTRAISVKKAKYGFVFFAIIIFVTGSLLTIAGNNIANATGISSSFIGSFLIAGATSLPEFVTVLVAIQLLNYNLAVGNILGSNIFNIMILAFTDFLFRGGSILGAASPVTAITTSAVIILNIIVIFGIILWQRKGNVPFGYPFPSILLIVFYGVSSYLIFTFS</sequence>
<keyword evidence="3 5" id="KW-1133">Transmembrane helix</keyword>
<feature type="transmembrane region" description="Helical" evidence="5">
    <location>
        <begin position="300"/>
        <end position="322"/>
    </location>
</feature>
<dbReference type="EMBL" id="JAUSUG010000010">
    <property type="protein sequence ID" value="MDQ0255405.1"/>
    <property type="molecule type" value="Genomic_DNA"/>
</dbReference>
<evidence type="ECO:0000256" key="5">
    <source>
        <dbReference type="SAM" id="Phobius"/>
    </source>
</evidence>
<keyword evidence="2 5" id="KW-0812">Transmembrane</keyword>
<dbReference type="InterPro" id="IPR044880">
    <property type="entry name" value="NCX_ion-bd_dom_sf"/>
</dbReference>
<evidence type="ECO:0000313" key="8">
    <source>
        <dbReference type="Proteomes" id="UP001230005"/>
    </source>
</evidence>
<gene>
    <name evidence="7" type="ORF">J2S74_002787</name>
</gene>
<dbReference type="Proteomes" id="UP001230005">
    <property type="component" value="Unassembled WGS sequence"/>
</dbReference>
<evidence type="ECO:0000259" key="6">
    <source>
        <dbReference type="Pfam" id="PF01699"/>
    </source>
</evidence>
<feature type="domain" description="Sodium/calcium exchanger membrane region" evidence="6">
    <location>
        <begin position="3"/>
        <end position="146"/>
    </location>
</feature>
<proteinExistence type="predicted"/>
<feature type="transmembrane region" description="Helical" evidence="5">
    <location>
        <begin position="203"/>
        <end position="223"/>
    </location>
</feature>
<dbReference type="RefSeq" id="WP_307326331.1">
    <property type="nucleotide sequence ID" value="NZ_JAUSUG010000010.1"/>
</dbReference>
<organism evidence="7 8">
    <name type="scientific">Evansella vedderi</name>
    <dbReference type="NCBI Taxonomy" id="38282"/>
    <lineage>
        <taxon>Bacteria</taxon>
        <taxon>Bacillati</taxon>
        <taxon>Bacillota</taxon>
        <taxon>Bacilli</taxon>
        <taxon>Bacillales</taxon>
        <taxon>Bacillaceae</taxon>
        <taxon>Evansella</taxon>
    </lineage>
</organism>
<feature type="domain" description="Sodium/calcium exchanger membrane region" evidence="6">
    <location>
        <begin position="203"/>
        <end position="350"/>
    </location>
</feature>
<name>A0ABT9ZVY5_9BACI</name>
<evidence type="ECO:0000256" key="4">
    <source>
        <dbReference type="ARBA" id="ARBA00023136"/>
    </source>
</evidence>
<dbReference type="InterPro" id="IPR004481">
    <property type="entry name" value="K/Na/Ca-exchanger"/>
</dbReference>
<dbReference type="Gene3D" id="1.20.1420.30">
    <property type="entry name" value="NCX, central ion-binding region"/>
    <property type="match status" value="2"/>
</dbReference>
<protein>
    <submittedName>
        <fullName evidence="7">Cation:H+ antiporter</fullName>
    </submittedName>
</protein>
<dbReference type="InterPro" id="IPR004837">
    <property type="entry name" value="NaCa_Exmemb"/>
</dbReference>
<feature type="transmembrane region" description="Helical" evidence="5">
    <location>
        <begin position="101"/>
        <end position="122"/>
    </location>
</feature>
<feature type="transmembrane region" description="Helical" evidence="5">
    <location>
        <begin position="265"/>
        <end position="288"/>
    </location>
</feature>
<comment type="caution">
    <text evidence="7">The sequence shown here is derived from an EMBL/GenBank/DDBJ whole genome shotgun (WGS) entry which is preliminary data.</text>
</comment>